<proteinExistence type="predicted"/>
<reference evidence="1 2" key="1">
    <citation type="submission" date="2019-07" db="EMBL/GenBank/DDBJ databases">
        <title>Genome sequencing of lignin-degrading bacterial isolates.</title>
        <authorList>
            <person name="Gladden J."/>
        </authorList>
    </citation>
    <scope>NUCLEOTIDE SEQUENCE [LARGE SCALE GENOMIC DNA]</scope>
    <source>
        <strain evidence="1 2">J11</strain>
    </source>
</reference>
<organism evidence="1 2">
    <name type="scientific">Cupriavidus gilardii J11</name>
    <dbReference type="NCBI Taxonomy" id="936133"/>
    <lineage>
        <taxon>Bacteria</taxon>
        <taxon>Pseudomonadati</taxon>
        <taxon>Pseudomonadota</taxon>
        <taxon>Betaproteobacteria</taxon>
        <taxon>Burkholderiales</taxon>
        <taxon>Burkholderiaceae</taxon>
        <taxon>Cupriavidus</taxon>
    </lineage>
</organism>
<dbReference type="Proteomes" id="UP000318141">
    <property type="component" value="Unassembled WGS sequence"/>
</dbReference>
<dbReference type="AlphaFoldDB" id="A0A562BUQ2"/>
<keyword evidence="2" id="KW-1185">Reference proteome</keyword>
<dbReference type="EMBL" id="VLJN01000002">
    <property type="protein sequence ID" value="TWG88912.1"/>
    <property type="molecule type" value="Genomic_DNA"/>
</dbReference>
<accession>A0A562BUQ2</accession>
<dbReference type="OrthoDB" id="3325478at2"/>
<name>A0A562BUQ2_9BURK</name>
<sequence length="792" mass="86999">MPDAPVPLTIPFTREFTITGWLDLPARDDSHECPVAVGTMADIPVTYLINRGDGRVRALPGDVAAAGARLTGLSYARYVLFSRIGLDMRSVAMQALWRFTPEESDRFRALSIAGARAQHAASPPEAVPTPEQPRPVITLDDIGAHTLQTLMTVLTRDDRNAMPLVSRKVLHATSEQRHWEALRNRACAARTTVDVFAILQSLGLPATSPELQPLEGERVREAALLHTLIKRLAYSLLPGQHSVLSQPLLRAIMALPTPARYEPLLAWLEMNEFYLGKENITPSALSPSLYAALPAQQKARLCIALCYEDHAGSFDTRALGVHGDAWLDIARQLCPADIPPFMHAVMETRRSSNQAVSSNWPAVEQAARAMLTAAMTLDEARRAAVIAGLMGFGDCILSQRARGEEYDGDTASLASNQSLWRALVDAVPARFALQPIHAMVNCFRESGTPWRNIAAMQIATLIDRVSQQEPAALPPAVRDEILLHFAAELTEPQRRACWFDLLQRCEDGETDPRDLPRMVSRLADTAYLLHDPSRWRRLLAFCRSDRLCPIDRARLVARIEPAIRASLPELELAGRIELGLDIADRNGPLIALGAVAPILRPADEERAHRILAGRAPSEIWELLGMLVHGPSSVLPFTTFVFSLLPLPARLEWVGSSHTSAPLLASLMESIQHPHVPASFVSAAFHAVLNVCVNGRVTIIRADRFVPVVKLLRATLRNHPALGNSTKTWGAMHQFINMVQKVGRLENSIPDQAMMDEEREATWDALRSMAPELEAQVCAGLGLPVPATPSAMP</sequence>
<evidence type="ECO:0000313" key="2">
    <source>
        <dbReference type="Proteomes" id="UP000318141"/>
    </source>
</evidence>
<comment type="caution">
    <text evidence="1">The sequence shown here is derived from an EMBL/GenBank/DDBJ whole genome shotgun (WGS) entry which is preliminary data.</text>
</comment>
<protein>
    <submittedName>
        <fullName evidence="1">Uncharacterized protein</fullName>
    </submittedName>
</protein>
<gene>
    <name evidence="1" type="ORF">L602_001000001110</name>
</gene>
<evidence type="ECO:0000313" key="1">
    <source>
        <dbReference type="EMBL" id="TWG88912.1"/>
    </source>
</evidence>